<evidence type="ECO:0000259" key="6">
    <source>
        <dbReference type="PROSITE" id="PS51007"/>
    </source>
</evidence>
<evidence type="ECO:0000256" key="3">
    <source>
        <dbReference type="ARBA" id="ARBA00023004"/>
    </source>
</evidence>
<feature type="domain" description="Cytochrome c" evidence="6">
    <location>
        <begin position="25"/>
        <end position="127"/>
    </location>
</feature>
<dbReference type="GO" id="GO:0020037">
    <property type="term" value="F:heme binding"/>
    <property type="evidence" value="ECO:0007669"/>
    <property type="project" value="InterPro"/>
</dbReference>
<dbReference type="SUPFAM" id="SSF46626">
    <property type="entry name" value="Cytochrome c"/>
    <property type="match status" value="1"/>
</dbReference>
<accession>A0A1T4YV11</accession>
<proteinExistence type="predicted"/>
<dbReference type="InterPro" id="IPR036909">
    <property type="entry name" value="Cyt_c-like_dom_sf"/>
</dbReference>
<dbReference type="Gene3D" id="3.80.10.10">
    <property type="entry name" value="Ribonuclease Inhibitor"/>
    <property type="match status" value="1"/>
</dbReference>
<dbReference type="InterPro" id="IPR009056">
    <property type="entry name" value="Cyt_c-like_dom"/>
</dbReference>
<dbReference type="STRING" id="48467.SAMN02745166_04181"/>
<dbReference type="EMBL" id="FUYE01000018">
    <property type="protein sequence ID" value="SKB05131.1"/>
    <property type="molecule type" value="Genomic_DNA"/>
</dbReference>
<dbReference type="Proteomes" id="UP000190774">
    <property type="component" value="Unassembled WGS sequence"/>
</dbReference>
<sequence>MSSTTNRLAILALSSATLAAMPLQAAVSFEKQILPVLEAKCLGCHKAPHMEDGKMKKPKADLRLDAAWAMLKGAESGPALVPGNLAKSYIYEVVTLPKDDDMFMPPKGDPLTADEIQLLKEWIESGADFAGWKGNMEGAPEEEEPKAAVVKVREHEVFYQKLGDGVKPAESAALEAAKAAGAQVSTLKMDSPLLRADFLTGVSKCTDDKVAALLPLKEQLAQLDLGRTVITDEALKTVAQFPRLAALDLRQTQITDAGLEALTALKNLQTLNLFGTGITDAGVKQLAAIKSLKTISLYQTKATPAAAKELATAIPGIKVTLK</sequence>
<dbReference type="InterPro" id="IPR001611">
    <property type="entry name" value="Leu-rich_rpt"/>
</dbReference>
<keyword evidence="5" id="KW-0732">Signal</keyword>
<dbReference type="Pfam" id="PF13516">
    <property type="entry name" value="LRR_6"/>
    <property type="match status" value="2"/>
</dbReference>
<organism evidence="7 8">
    <name type="scientific">Prosthecobacter debontii</name>
    <dbReference type="NCBI Taxonomy" id="48467"/>
    <lineage>
        <taxon>Bacteria</taxon>
        <taxon>Pseudomonadati</taxon>
        <taxon>Verrucomicrobiota</taxon>
        <taxon>Verrucomicrobiia</taxon>
        <taxon>Verrucomicrobiales</taxon>
        <taxon>Verrucomicrobiaceae</taxon>
        <taxon>Prosthecobacter</taxon>
    </lineage>
</organism>
<evidence type="ECO:0000313" key="7">
    <source>
        <dbReference type="EMBL" id="SKB05131.1"/>
    </source>
</evidence>
<dbReference type="OrthoDB" id="182662at2"/>
<evidence type="ECO:0000313" key="8">
    <source>
        <dbReference type="Proteomes" id="UP000190774"/>
    </source>
</evidence>
<dbReference type="InterPro" id="IPR011429">
    <property type="entry name" value="Cyt_c_Planctomycete-type"/>
</dbReference>
<dbReference type="AlphaFoldDB" id="A0A1T4YV11"/>
<feature type="chain" id="PRO_5013364026" evidence="5">
    <location>
        <begin position="26"/>
        <end position="322"/>
    </location>
</feature>
<keyword evidence="2 4" id="KW-0479">Metal-binding</keyword>
<name>A0A1T4YV11_9BACT</name>
<dbReference type="GO" id="GO:0009055">
    <property type="term" value="F:electron transfer activity"/>
    <property type="evidence" value="ECO:0007669"/>
    <property type="project" value="InterPro"/>
</dbReference>
<evidence type="ECO:0000256" key="1">
    <source>
        <dbReference type="ARBA" id="ARBA00022617"/>
    </source>
</evidence>
<feature type="signal peptide" evidence="5">
    <location>
        <begin position="1"/>
        <end position="25"/>
    </location>
</feature>
<gene>
    <name evidence="7" type="ORF">SAMN02745166_04181</name>
</gene>
<dbReference type="Pfam" id="PF07635">
    <property type="entry name" value="PSCyt1"/>
    <property type="match status" value="1"/>
</dbReference>
<keyword evidence="1 4" id="KW-0349">Heme</keyword>
<evidence type="ECO:0000256" key="4">
    <source>
        <dbReference type="PROSITE-ProRule" id="PRU00433"/>
    </source>
</evidence>
<evidence type="ECO:0000256" key="5">
    <source>
        <dbReference type="SAM" id="SignalP"/>
    </source>
</evidence>
<evidence type="ECO:0000256" key="2">
    <source>
        <dbReference type="ARBA" id="ARBA00022723"/>
    </source>
</evidence>
<keyword evidence="3 4" id="KW-0408">Iron</keyword>
<dbReference type="InterPro" id="IPR032675">
    <property type="entry name" value="LRR_dom_sf"/>
</dbReference>
<dbReference type="PROSITE" id="PS51007">
    <property type="entry name" value="CYTC"/>
    <property type="match status" value="1"/>
</dbReference>
<dbReference type="PANTHER" id="PTHR35889">
    <property type="entry name" value="CYCLOINULO-OLIGOSACCHARIDE FRUCTANOTRANSFERASE-RELATED"/>
    <property type="match status" value="1"/>
</dbReference>
<dbReference type="RefSeq" id="WP_078815337.1">
    <property type="nucleotide sequence ID" value="NZ_FUYE01000018.1"/>
</dbReference>
<protein>
    <submittedName>
        <fullName evidence="7">Planctomycete cytochrome C</fullName>
    </submittedName>
</protein>
<keyword evidence="8" id="KW-1185">Reference proteome</keyword>
<dbReference type="SUPFAM" id="SSF52047">
    <property type="entry name" value="RNI-like"/>
    <property type="match status" value="1"/>
</dbReference>
<dbReference type="GO" id="GO:0046872">
    <property type="term" value="F:metal ion binding"/>
    <property type="evidence" value="ECO:0007669"/>
    <property type="project" value="UniProtKB-KW"/>
</dbReference>
<reference evidence="8" key="1">
    <citation type="submission" date="2017-02" db="EMBL/GenBank/DDBJ databases">
        <authorList>
            <person name="Varghese N."/>
            <person name="Submissions S."/>
        </authorList>
    </citation>
    <scope>NUCLEOTIDE SEQUENCE [LARGE SCALE GENOMIC DNA]</scope>
    <source>
        <strain evidence="8">ATCC 700200</strain>
    </source>
</reference>
<dbReference type="PANTHER" id="PTHR35889:SF3">
    <property type="entry name" value="F-BOX DOMAIN-CONTAINING PROTEIN"/>
    <property type="match status" value="1"/>
</dbReference>
<dbReference type="Gene3D" id="1.10.760.10">
    <property type="entry name" value="Cytochrome c-like domain"/>
    <property type="match status" value="1"/>
</dbReference>